<evidence type="ECO:0000313" key="1">
    <source>
        <dbReference type="EMBL" id="ECA3795012.1"/>
    </source>
</evidence>
<proteinExistence type="predicted"/>
<name>A0A5X6ER49_SALET</name>
<dbReference type="EMBL" id="AAHUDZ010000055">
    <property type="protein sequence ID" value="ECA3795012.1"/>
    <property type="molecule type" value="Genomic_DNA"/>
</dbReference>
<accession>A0A5X6ER49</accession>
<organism evidence="1">
    <name type="scientific">Salmonella enterica subsp. enterica serovar Aqua</name>
    <dbReference type="NCBI Taxonomy" id="1302615"/>
    <lineage>
        <taxon>Bacteria</taxon>
        <taxon>Pseudomonadati</taxon>
        <taxon>Pseudomonadota</taxon>
        <taxon>Gammaproteobacteria</taxon>
        <taxon>Enterobacterales</taxon>
        <taxon>Enterobacteriaceae</taxon>
        <taxon>Salmonella</taxon>
    </lineage>
</organism>
<gene>
    <name evidence="1" type="ORF">EKG95_25010</name>
</gene>
<dbReference type="AlphaFoldDB" id="A0A5X6ER49"/>
<comment type="caution">
    <text evidence="1">The sequence shown here is derived from an EMBL/GenBank/DDBJ whole genome shotgun (WGS) entry which is preliminary data.</text>
</comment>
<protein>
    <submittedName>
        <fullName evidence="1">Uncharacterized protein</fullName>
    </submittedName>
</protein>
<reference evidence="1" key="1">
    <citation type="submission" date="2018-12" db="EMBL/GenBank/DDBJ databases">
        <authorList>
            <person name="Ashton P.M."/>
            <person name="Dallman T."/>
            <person name="Nair S."/>
            <person name="De Pinna E."/>
            <person name="Peters T."/>
            <person name="Grant K."/>
        </authorList>
    </citation>
    <scope>NUCLEOTIDE SEQUENCE</scope>
    <source>
        <strain evidence="1">650060</strain>
    </source>
</reference>
<sequence length="74" mass="8501">MTDKPMTNRELVDAAIELAGQFYAMQGYSHRAGFRYWESPHPQEQLVFQMACHAFEFIRGSDVMDAIADLEDES</sequence>